<dbReference type="GO" id="GO:0022900">
    <property type="term" value="P:electron transport chain"/>
    <property type="evidence" value="ECO:0007669"/>
    <property type="project" value="InterPro"/>
</dbReference>
<evidence type="ECO:0000256" key="1">
    <source>
        <dbReference type="ARBA" id="ARBA00004370"/>
    </source>
</evidence>
<dbReference type="PANTHER" id="PTHR12219:SF8">
    <property type="entry name" value="NADH DEHYDROGENASE [UBIQUINONE] IRON-SULFUR PROTEIN 4, MITOCHONDRIAL"/>
    <property type="match status" value="1"/>
</dbReference>
<dbReference type="EMBL" id="DTQM01000024">
    <property type="protein sequence ID" value="HGC41848.1"/>
    <property type="molecule type" value="Genomic_DNA"/>
</dbReference>
<evidence type="ECO:0000313" key="7">
    <source>
        <dbReference type="EMBL" id="HGC41848.1"/>
    </source>
</evidence>
<reference evidence="7" key="1">
    <citation type="journal article" date="2020" name="mSystems">
        <title>Genome- and Community-Level Interaction Insights into Carbon Utilization and Element Cycling Functions of Hydrothermarchaeota in Hydrothermal Sediment.</title>
        <authorList>
            <person name="Zhou Z."/>
            <person name="Liu Y."/>
            <person name="Xu W."/>
            <person name="Pan J."/>
            <person name="Luo Z.H."/>
            <person name="Li M."/>
        </authorList>
    </citation>
    <scope>NUCLEOTIDE SEQUENCE</scope>
    <source>
        <strain evidence="7">SpSt-997</strain>
    </source>
</reference>
<gene>
    <name evidence="7" type="ORF">ENY07_01305</name>
</gene>
<accession>A0A8J4M589</accession>
<evidence type="ECO:0000256" key="2">
    <source>
        <dbReference type="ARBA" id="ARBA00022448"/>
    </source>
</evidence>
<evidence type="ECO:0000256" key="5">
    <source>
        <dbReference type="ARBA" id="ARBA00022982"/>
    </source>
</evidence>
<sequence>MANRARIYQPPKTAMQSGHAGTHEWLLEFAPNEARRLDPLMGWTSSADTEAQVRLHFPTREAAMAYAEKHALAYDLELPRVNRFRPKIYAENFRYGRAENWTH</sequence>
<dbReference type="InterPro" id="IPR038532">
    <property type="entry name" value="NDUFS4-like_sf"/>
</dbReference>
<comment type="caution">
    <text evidence="7">The sequence shown here is derived from an EMBL/GenBank/DDBJ whole genome shotgun (WGS) entry which is preliminary data.</text>
</comment>
<keyword evidence="2" id="KW-0813">Transport</keyword>
<proteinExistence type="predicted"/>
<keyword evidence="6" id="KW-0472">Membrane</keyword>
<keyword evidence="3" id="KW-0679">Respiratory chain</keyword>
<dbReference type="PANTHER" id="PTHR12219">
    <property type="entry name" value="NADH-UBIQUINONE OXIDOREDUCTASE"/>
    <property type="match status" value="1"/>
</dbReference>
<evidence type="ECO:0000256" key="3">
    <source>
        <dbReference type="ARBA" id="ARBA00022660"/>
    </source>
</evidence>
<name>A0A8J4M589_9PROT</name>
<protein>
    <submittedName>
        <fullName evidence="7">NADH-ubiquinone oxidoreductase</fullName>
    </submittedName>
</protein>
<organism evidence="7">
    <name type="scientific">Acidicaldus sp</name>
    <dbReference type="NCBI Taxonomy" id="1872105"/>
    <lineage>
        <taxon>Bacteria</taxon>
        <taxon>Pseudomonadati</taxon>
        <taxon>Pseudomonadota</taxon>
        <taxon>Alphaproteobacteria</taxon>
        <taxon>Acetobacterales</taxon>
        <taxon>Acetobacteraceae</taxon>
        <taxon>Acidicaldus</taxon>
    </lineage>
</organism>
<dbReference type="GO" id="GO:0016020">
    <property type="term" value="C:membrane"/>
    <property type="evidence" value="ECO:0007669"/>
    <property type="project" value="UniProtKB-SubCell"/>
</dbReference>
<dbReference type="Gene3D" id="3.30.160.190">
    <property type="entry name" value="atu1810 like domain"/>
    <property type="match status" value="1"/>
</dbReference>
<dbReference type="Pfam" id="PF04800">
    <property type="entry name" value="NDUS4"/>
    <property type="match status" value="1"/>
</dbReference>
<dbReference type="AlphaFoldDB" id="A0A8J4M589"/>
<keyword evidence="5" id="KW-0249">Electron transport</keyword>
<evidence type="ECO:0000256" key="6">
    <source>
        <dbReference type="ARBA" id="ARBA00023136"/>
    </source>
</evidence>
<comment type="subcellular location">
    <subcellularLocation>
        <location evidence="1">Membrane</location>
    </subcellularLocation>
</comment>
<dbReference type="InterPro" id="IPR006885">
    <property type="entry name" value="NADH_UbQ_FeS_4_mit-like"/>
</dbReference>
<evidence type="ECO:0000256" key="4">
    <source>
        <dbReference type="ARBA" id="ARBA00022946"/>
    </source>
</evidence>
<keyword evidence="4" id="KW-0809">Transit peptide</keyword>